<protein>
    <recommendedName>
        <fullName evidence="3">GTP-eEF1A C-terminal domain-containing protein</fullName>
    </recommendedName>
</protein>
<name>A0A7J7FEC6_DICBM</name>
<dbReference type="AlphaFoldDB" id="A0A7J7FEC6"/>
<organism evidence="4 5">
    <name type="scientific">Diceros bicornis minor</name>
    <name type="common">South-central black rhinoceros</name>
    <dbReference type="NCBI Taxonomy" id="77932"/>
    <lineage>
        <taxon>Eukaryota</taxon>
        <taxon>Metazoa</taxon>
        <taxon>Chordata</taxon>
        <taxon>Craniata</taxon>
        <taxon>Vertebrata</taxon>
        <taxon>Euteleostomi</taxon>
        <taxon>Mammalia</taxon>
        <taxon>Eutheria</taxon>
        <taxon>Laurasiatheria</taxon>
        <taxon>Perissodactyla</taxon>
        <taxon>Rhinocerotidae</taxon>
        <taxon>Diceros</taxon>
    </lineage>
</organism>
<dbReference type="PANTHER" id="PTHR44830:SF1">
    <property type="entry name" value="TR-TYPE G DOMAIN-CONTAINING PROTEIN"/>
    <property type="match status" value="1"/>
</dbReference>
<keyword evidence="1" id="KW-0547">Nucleotide-binding</keyword>
<evidence type="ECO:0000256" key="1">
    <source>
        <dbReference type="ARBA" id="ARBA00022741"/>
    </source>
</evidence>
<comment type="caution">
    <text evidence="4">The sequence shown here is derived from an EMBL/GenBank/DDBJ whole genome shotgun (WGS) entry which is preliminary data.</text>
</comment>
<evidence type="ECO:0000313" key="4">
    <source>
        <dbReference type="EMBL" id="KAF5926442.1"/>
    </source>
</evidence>
<dbReference type="Gene3D" id="2.40.30.10">
    <property type="entry name" value="Translation factors"/>
    <property type="match status" value="1"/>
</dbReference>
<dbReference type="InterPro" id="IPR009001">
    <property type="entry name" value="Transl_elong_EF1A/Init_IF2_C"/>
</dbReference>
<dbReference type="Proteomes" id="UP000551758">
    <property type="component" value="Unassembled WGS sequence"/>
</dbReference>
<dbReference type="PANTHER" id="PTHR44830">
    <property type="entry name" value="ELONGATION FACTOR 1 ALPHA"/>
    <property type="match status" value="1"/>
</dbReference>
<evidence type="ECO:0000256" key="2">
    <source>
        <dbReference type="ARBA" id="ARBA00023134"/>
    </source>
</evidence>
<accession>A0A7J7FEC6</accession>
<dbReference type="GO" id="GO:0005525">
    <property type="term" value="F:GTP binding"/>
    <property type="evidence" value="ECO:0007669"/>
    <property type="project" value="UniProtKB-KW"/>
</dbReference>
<keyword evidence="2" id="KW-0342">GTP-binding</keyword>
<dbReference type="SUPFAM" id="SSF50465">
    <property type="entry name" value="EF-Tu/eEF-1alpha/eIF2-gamma C-terminal domain"/>
    <property type="match status" value="1"/>
</dbReference>
<proteinExistence type="predicted"/>
<dbReference type="Pfam" id="PF22594">
    <property type="entry name" value="GTP-eEF1A_C"/>
    <property type="match status" value="1"/>
</dbReference>
<evidence type="ECO:0000313" key="5">
    <source>
        <dbReference type="Proteomes" id="UP000551758"/>
    </source>
</evidence>
<keyword evidence="5" id="KW-1185">Reference proteome</keyword>
<evidence type="ECO:0000259" key="3">
    <source>
        <dbReference type="Pfam" id="PF22594"/>
    </source>
</evidence>
<gene>
    <name evidence="4" type="ORF">HPG69_013747</name>
</gene>
<dbReference type="InterPro" id="IPR054696">
    <property type="entry name" value="GTP-eEF1A_C"/>
</dbReference>
<dbReference type="EMBL" id="JACDTQ010000751">
    <property type="protein sequence ID" value="KAF5926442.1"/>
    <property type="molecule type" value="Genomic_DNA"/>
</dbReference>
<sequence>MEIHHKDGNASGTVLPEALDFIVPPTYPIDKSFCLSLQVVYKIGVKLCLGTIWASMSGQLSVKGVCCDNVAGDNKSDLPMEAAGFTALVIILNHPGQNRAGYGPELHCYTAHIACKFAKLKKKVVVLLLCLSPLSHFAAHDIRETVAMGIIRAVDKKSSGAGKVTKSAQKTPKLIFSRTLHTVLIGCGGIAQNCLSHLAI</sequence>
<reference evidence="4 5" key="1">
    <citation type="journal article" date="2020" name="Mol. Biol. Evol.">
        <title>Interspecific Gene Flow and the Evolution of Specialization in Black and White Rhinoceros.</title>
        <authorList>
            <person name="Moodley Y."/>
            <person name="Westbury M.V."/>
            <person name="Russo I.M."/>
            <person name="Gopalakrishnan S."/>
            <person name="Rakotoarivelo A."/>
            <person name="Olsen R.A."/>
            <person name="Prost S."/>
            <person name="Tunstall T."/>
            <person name="Ryder O.A."/>
            <person name="Dalen L."/>
            <person name="Bruford M.W."/>
        </authorList>
    </citation>
    <scope>NUCLEOTIDE SEQUENCE [LARGE SCALE GENOMIC DNA]</scope>
    <source>
        <strain evidence="4">SBR-YM</strain>
        <tissue evidence="4">Skin</tissue>
    </source>
</reference>
<feature type="domain" description="GTP-eEF1A C-terminal" evidence="3">
    <location>
        <begin position="85"/>
        <end position="124"/>
    </location>
</feature>